<dbReference type="EMBL" id="CYKH01000182">
    <property type="protein sequence ID" value="CUE76210.1"/>
    <property type="molecule type" value="Genomic_DNA"/>
</dbReference>
<organism evidence="2 3">
    <name type="scientific">Bodo saltans</name>
    <name type="common">Flagellated protozoan</name>
    <dbReference type="NCBI Taxonomy" id="75058"/>
    <lineage>
        <taxon>Eukaryota</taxon>
        <taxon>Discoba</taxon>
        <taxon>Euglenozoa</taxon>
        <taxon>Kinetoplastea</taxon>
        <taxon>Metakinetoplastina</taxon>
        <taxon>Eubodonida</taxon>
        <taxon>Bodonidae</taxon>
        <taxon>Bodo</taxon>
    </lineage>
</organism>
<gene>
    <name evidence="2" type="ORF">BSAL_03515</name>
</gene>
<proteinExistence type="predicted"/>
<reference evidence="3" key="1">
    <citation type="submission" date="2015-09" db="EMBL/GenBank/DDBJ databases">
        <authorList>
            <consortium name="Pathogen Informatics"/>
        </authorList>
    </citation>
    <scope>NUCLEOTIDE SEQUENCE [LARGE SCALE GENOMIC DNA]</scope>
    <source>
        <strain evidence="3">Lake Konstanz</strain>
    </source>
</reference>
<dbReference type="OMA" id="HRWFKHA"/>
<sequence>MAPLAATRTMTTPHEPADKLSDFQVRATQDAPIDDQVAFHRREDRGDSESTDENFDEIEASAQELHDIVFAMVEYLRKTDPDRTKEIIGGSRNDMLFKQASTHEKCLVPSALYGGRAKSYASKKELDDATTLFLELGPKLMLHLRKDVMKRMLANTRRFTEINSSSRLSVRRNFVAKAQLRGFHQAPHYRHAPFEIQNLRSDIPNSYVDHSRALRDRGTISSLKALMEPQHPFRQQLELRMFEICEEIGTHS</sequence>
<dbReference type="VEuPathDB" id="TriTrypDB:BSAL_03515"/>
<evidence type="ECO:0000313" key="2">
    <source>
        <dbReference type="EMBL" id="CUE76210.1"/>
    </source>
</evidence>
<feature type="region of interest" description="Disordered" evidence="1">
    <location>
        <begin position="1"/>
        <end position="21"/>
    </location>
</feature>
<accession>A0A0S4ITL7</accession>
<evidence type="ECO:0000313" key="3">
    <source>
        <dbReference type="Proteomes" id="UP000051952"/>
    </source>
</evidence>
<keyword evidence="3" id="KW-1185">Reference proteome</keyword>
<dbReference type="Proteomes" id="UP000051952">
    <property type="component" value="Unassembled WGS sequence"/>
</dbReference>
<name>A0A0S4ITL7_BODSA</name>
<dbReference type="OrthoDB" id="276836at2759"/>
<protein>
    <submittedName>
        <fullName evidence="2">Uncharacterized protein</fullName>
    </submittedName>
</protein>
<evidence type="ECO:0000256" key="1">
    <source>
        <dbReference type="SAM" id="MobiDB-lite"/>
    </source>
</evidence>
<dbReference type="AlphaFoldDB" id="A0A0S4ITL7"/>